<evidence type="ECO:0000256" key="1">
    <source>
        <dbReference type="ARBA" id="ARBA00023015"/>
    </source>
</evidence>
<dbReference type="PRINTS" id="PR00455">
    <property type="entry name" value="HTHTETR"/>
</dbReference>
<proteinExistence type="predicted"/>
<dbReference type="InterPro" id="IPR001647">
    <property type="entry name" value="HTH_TetR"/>
</dbReference>
<dbReference type="AlphaFoldDB" id="A0AAI9IEL9"/>
<sequence length="193" mass="20622">MNSTAPSKKEQSHQRIVAAAARAMRRSGFKGVSVAEVMKEAGLTHGGFYAHFASRDALLAEALSHASRDSSTLIMNHVGKQAGAGSERFRAYVNAYLSDAQIEACENGCPVAALCSEMRGQAPEVMASSREAIHSLQQLVREVLPAHHDEQASWMVAATLSGALQMARVMGNTPQGRALLASTRAELLARYAD</sequence>
<dbReference type="RefSeq" id="WP_006463774.1">
    <property type="nucleotide sequence ID" value="NZ_AEEC02000016.1"/>
</dbReference>
<dbReference type="SUPFAM" id="SSF48498">
    <property type="entry name" value="Tetracyclin repressor-like, C-terminal domain"/>
    <property type="match status" value="1"/>
</dbReference>
<evidence type="ECO:0000259" key="5">
    <source>
        <dbReference type="PROSITE" id="PS50977"/>
    </source>
</evidence>
<dbReference type="GO" id="GO:0003677">
    <property type="term" value="F:DNA binding"/>
    <property type="evidence" value="ECO:0007669"/>
    <property type="project" value="UniProtKB-UniRule"/>
</dbReference>
<dbReference type="InterPro" id="IPR036271">
    <property type="entry name" value="Tet_transcr_reg_TetR-rel_C_sf"/>
</dbReference>
<dbReference type="EMBL" id="AEEC02000016">
    <property type="protein sequence ID" value="EOA04363.1"/>
    <property type="molecule type" value="Genomic_DNA"/>
</dbReference>
<dbReference type="SUPFAM" id="SSF46689">
    <property type="entry name" value="Homeodomain-like"/>
    <property type="match status" value="1"/>
</dbReference>
<organism evidence="6 7">
    <name type="scientific">Herbaspirillum frisingense GSF30</name>
    <dbReference type="NCBI Taxonomy" id="864073"/>
    <lineage>
        <taxon>Bacteria</taxon>
        <taxon>Pseudomonadati</taxon>
        <taxon>Pseudomonadota</taxon>
        <taxon>Betaproteobacteria</taxon>
        <taxon>Burkholderiales</taxon>
        <taxon>Oxalobacteraceae</taxon>
        <taxon>Herbaspirillum</taxon>
    </lineage>
</organism>
<dbReference type="InterPro" id="IPR009057">
    <property type="entry name" value="Homeodomain-like_sf"/>
</dbReference>
<accession>A0AAI9IEL9</accession>
<evidence type="ECO:0000256" key="3">
    <source>
        <dbReference type="ARBA" id="ARBA00023163"/>
    </source>
</evidence>
<keyword evidence="2 4" id="KW-0238">DNA-binding</keyword>
<comment type="caution">
    <text evidence="6">The sequence shown here is derived from an EMBL/GenBank/DDBJ whole genome shotgun (WGS) entry which is preliminary data.</text>
</comment>
<dbReference type="Gene3D" id="1.10.357.10">
    <property type="entry name" value="Tetracycline Repressor, domain 2"/>
    <property type="match status" value="1"/>
</dbReference>
<evidence type="ECO:0000313" key="7">
    <source>
        <dbReference type="Proteomes" id="UP000006772"/>
    </source>
</evidence>
<keyword evidence="3" id="KW-0804">Transcription</keyword>
<dbReference type="Gene3D" id="1.10.10.60">
    <property type="entry name" value="Homeodomain-like"/>
    <property type="match status" value="1"/>
</dbReference>
<evidence type="ECO:0000256" key="2">
    <source>
        <dbReference type="ARBA" id="ARBA00023125"/>
    </source>
</evidence>
<dbReference type="PROSITE" id="PS50977">
    <property type="entry name" value="HTH_TETR_2"/>
    <property type="match status" value="1"/>
</dbReference>
<dbReference type="PANTHER" id="PTHR47506">
    <property type="entry name" value="TRANSCRIPTIONAL REGULATORY PROTEIN"/>
    <property type="match status" value="1"/>
</dbReference>
<dbReference type="Proteomes" id="UP000006772">
    <property type="component" value="Unassembled WGS sequence"/>
</dbReference>
<keyword evidence="1" id="KW-0805">Transcription regulation</keyword>
<evidence type="ECO:0000313" key="6">
    <source>
        <dbReference type="EMBL" id="EOA04363.1"/>
    </source>
</evidence>
<dbReference type="Pfam" id="PF00440">
    <property type="entry name" value="TetR_N"/>
    <property type="match status" value="1"/>
</dbReference>
<dbReference type="InterPro" id="IPR054156">
    <property type="entry name" value="YxaF_TetR_C"/>
</dbReference>
<name>A0AAI9IEL9_9BURK</name>
<gene>
    <name evidence="6" type="ORF">HFRIS_012784</name>
</gene>
<reference evidence="6 7" key="1">
    <citation type="journal article" date="2013" name="Front. Microbiol.">
        <title>The genome of the endophytic bacterium H. frisingense GSF30(T) identifies diverse strategies in the Herbaspirillum genus to interact with plants.</title>
        <authorList>
            <person name="Straub D."/>
            <person name="Rothballer M."/>
            <person name="Hartmann A."/>
            <person name="Ludewig U."/>
        </authorList>
    </citation>
    <scope>NUCLEOTIDE SEQUENCE [LARGE SCALE GENOMIC DNA]</scope>
    <source>
        <strain evidence="6 7">GSF30</strain>
    </source>
</reference>
<dbReference type="Pfam" id="PF21993">
    <property type="entry name" value="TetR_C_13_2"/>
    <property type="match status" value="1"/>
</dbReference>
<feature type="domain" description="HTH tetR-type" evidence="5">
    <location>
        <begin position="10"/>
        <end position="70"/>
    </location>
</feature>
<feature type="DNA-binding region" description="H-T-H motif" evidence="4">
    <location>
        <begin position="33"/>
        <end position="52"/>
    </location>
</feature>
<protein>
    <submittedName>
        <fullName evidence="6">TetR family transcriptional regulator</fullName>
    </submittedName>
</protein>
<evidence type="ECO:0000256" key="4">
    <source>
        <dbReference type="PROSITE-ProRule" id="PRU00335"/>
    </source>
</evidence>
<dbReference type="PANTHER" id="PTHR47506:SF7">
    <property type="entry name" value="TRANSCRIPTIONAL REGULATORY PROTEIN"/>
    <property type="match status" value="1"/>
</dbReference>